<evidence type="ECO:0000256" key="1">
    <source>
        <dbReference type="ARBA" id="ARBA00022679"/>
    </source>
</evidence>
<keyword evidence="6" id="KW-1185">Reference proteome</keyword>
<gene>
    <name evidence="5" type="ORF">L8V00_06815</name>
</gene>
<dbReference type="PROSITE" id="PS51186">
    <property type="entry name" value="GNAT"/>
    <property type="match status" value="1"/>
</dbReference>
<organism evidence="5 6">
    <name type="scientific">Corynebacterium evansiae</name>
    <dbReference type="NCBI Taxonomy" id="2913499"/>
    <lineage>
        <taxon>Bacteria</taxon>
        <taxon>Bacillati</taxon>
        <taxon>Actinomycetota</taxon>
        <taxon>Actinomycetes</taxon>
        <taxon>Mycobacteriales</taxon>
        <taxon>Corynebacteriaceae</taxon>
        <taxon>Corynebacterium</taxon>
    </lineage>
</organism>
<dbReference type="InterPro" id="IPR056935">
    <property type="entry name" value="Rv0428c-like_C"/>
</dbReference>
<feature type="domain" description="N-acetyltransferase" evidence="4">
    <location>
        <begin position="236"/>
        <end position="365"/>
    </location>
</feature>
<reference evidence="5" key="1">
    <citation type="submission" date="2022-02" db="EMBL/GenBank/DDBJ databases">
        <title>Corynebacterium sp. from urogenital microbiome.</title>
        <authorList>
            <person name="Cappelli E.A."/>
            <person name="Ribeiro T.G."/>
            <person name="Peixe L."/>
        </authorList>
    </citation>
    <scope>NUCLEOTIDE SEQUENCE</scope>
    <source>
        <strain evidence="5">C8Ua_174</strain>
    </source>
</reference>
<dbReference type="InterPro" id="IPR000182">
    <property type="entry name" value="GNAT_dom"/>
</dbReference>
<evidence type="ECO:0000313" key="6">
    <source>
        <dbReference type="Proteomes" id="UP001146469"/>
    </source>
</evidence>
<dbReference type="InterPro" id="IPR056934">
    <property type="entry name" value="SH3_Rv0428c"/>
</dbReference>
<dbReference type="SUPFAM" id="SSF55729">
    <property type="entry name" value="Acyl-CoA N-acyltransferases (Nat)"/>
    <property type="match status" value="1"/>
</dbReference>
<proteinExistence type="predicted"/>
<sequence length="365" mass="39264">MNKDTTFSAAHAGARRVEGFGFPISRRTDPVSIRPGTRVVVRYRVPGDAASGHGAGSVTDAIGVLRNISPLQVDDLVIADEDVVVLKTLSAKPLRNSDIRALEAAKAAAFPGIENQMIGGWLARAGDGITERSNSAVPIGPSAGLQEVPLAQLEEFYRSHDLPCQLMIPDRIGRPAEHLPGERGPEILVMSKELGDSARLSAQDSPQGSPQAPTPALDTSQTDALDPSLADTQIELAVDETPDADWFSMYKFRGQPLPKKALDLLCHRIDGQLGFARLTVDGQLAAITRATITDGWLGYSAVAVAPEFRRRGLGTLLCQHLLSWGADNGAERAYLDVIDSNTAGKALYHKLGFSEHHRSRSLRTR</sequence>
<dbReference type="Gene3D" id="3.40.630.30">
    <property type="match status" value="1"/>
</dbReference>
<comment type="caution">
    <text evidence="5">The sequence shown here is derived from an EMBL/GenBank/DDBJ whole genome shotgun (WGS) entry which is preliminary data.</text>
</comment>
<evidence type="ECO:0000256" key="3">
    <source>
        <dbReference type="SAM" id="MobiDB-lite"/>
    </source>
</evidence>
<evidence type="ECO:0000313" key="5">
    <source>
        <dbReference type="EMBL" id="MCZ9289911.1"/>
    </source>
</evidence>
<accession>A0A9X3RGK6</accession>
<keyword evidence="2" id="KW-0012">Acyltransferase</keyword>
<dbReference type="CDD" id="cd04301">
    <property type="entry name" value="NAT_SF"/>
    <property type="match status" value="1"/>
</dbReference>
<evidence type="ECO:0000256" key="2">
    <source>
        <dbReference type="ARBA" id="ARBA00023315"/>
    </source>
</evidence>
<dbReference type="Pfam" id="PF24551">
    <property type="entry name" value="SH3_Rv0428c"/>
    <property type="match status" value="1"/>
</dbReference>
<name>A0A9X3RGK6_9CORY</name>
<dbReference type="GO" id="GO:0016747">
    <property type="term" value="F:acyltransferase activity, transferring groups other than amino-acyl groups"/>
    <property type="evidence" value="ECO:0007669"/>
    <property type="project" value="InterPro"/>
</dbReference>
<dbReference type="InterPro" id="IPR050680">
    <property type="entry name" value="YpeA/RimI_acetyltransf"/>
</dbReference>
<dbReference type="Proteomes" id="UP001146469">
    <property type="component" value="Unassembled WGS sequence"/>
</dbReference>
<keyword evidence="1" id="KW-0808">Transferase</keyword>
<feature type="region of interest" description="Disordered" evidence="3">
    <location>
        <begin position="198"/>
        <end position="223"/>
    </location>
</feature>
<protein>
    <submittedName>
        <fullName evidence="5">GNAT family N-acetyltransferase</fullName>
    </submittedName>
</protein>
<dbReference type="Pfam" id="PF24553">
    <property type="entry name" value="Rv0428c_C"/>
    <property type="match status" value="1"/>
</dbReference>
<evidence type="ECO:0000259" key="4">
    <source>
        <dbReference type="PROSITE" id="PS51186"/>
    </source>
</evidence>
<dbReference type="EMBL" id="JAKMUT010000005">
    <property type="protein sequence ID" value="MCZ9289911.1"/>
    <property type="molecule type" value="Genomic_DNA"/>
</dbReference>
<dbReference type="InterPro" id="IPR016181">
    <property type="entry name" value="Acyl_CoA_acyltransferase"/>
</dbReference>
<dbReference type="RefSeq" id="WP_269944578.1">
    <property type="nucleotide sequence ID" value="NZ_JAKMUT010000005.1"/>
</dbReference>
<feature type="compositionally biased region" description="Polar residues" evidence="3">
    <location>
        <begin position="200"/>
        <end position="223"/>
    </location>
</feature>
<dbReference type="PANTHER" id="PTHR43420">
    <property type="entry name" value="ACETYLTRANSFERASE"/>
    <property type="match status" value="1"/>
</dbReference>
<dbReference type="AlphaFoldDB" id="A0A9X3RGK6"/>
<dbReference type="PANTHER" id="PTHR43420:SF12">
    <property type="entry name" value="N-ACETYLTRANSFERASE DOMAIN-CONTAINING PROTEIN"/>
    <property type="match status" value="1"/>
</dbReference>